<dbReference type="PANTHER" id="PTHR43096">
    <property type="entry name" value="DNAJ HOMOLOG 1, MITOCHONDRIAL-RELATED"/>
    <property type="match status" value="1"/>
</dbReference>
<dbReference type="FunFam" id="2.10.230.10:FF:000002">
    <property type="entry name" value="Molecular chaperone DnaJ"/>
    <property type="match status" value="1"/>
</dbReference>
<dbReference type="SUPFAM" id="SSF49493">
    <property type="entry name" value="HSP40/DnaJ peptide-binding domain"/>
    <property type="match status" value="2"/>
</dbReference>
<dbReference type="GO" id="GO:0005524">
    <property type="term" value="F:ATP binding"/>
    <property type="evidence" value="ECO:0007669"/>
    <property type="project" value="InterPro"/>
</dbReference>
<protein>
    <recommendedName>
        <fullName evidence="10">J domain-containing protein</fullName>
    </recommendedName>
</protein>
<evidence type="ECO:0000259" key="8">
    <source>
        <dbReference type="PROSITE" id="PS51188"/>
    </source>
</evidence>
<feature type="domain" description="CR-type" evidence="8">
    <location>
        <begin position="233"/>
        <end position="311"/>
    </location>
</feature>
<dbReference type="Pfam" id="PF00226">
    <property type="entry name" value="DnaJ"/>
    <property type="match status" value="1"/>
</dbReference>
<dbReference type="InterPro" id="IPR012724">
    <property type="entry name" value="DnaJ"/>
</dbReference>
<dbReference type="PRINTS" id="PR00625">
    <property type="entry name" value="JDOMAIN"/>
</dbReference>
<dbReference type="InterPro" id="IPR001623">
    <property type="entry name" value="DnaJ_domain"/>
</dbReference>
<evidence type="ECO:0000256" key="1">
    <source>
        <dbReference type="ARBA" id="ARBA00022723"/>
    </source>
</evidence>
<dbReference type="PROSITE" id="PS51188">
    <property type="entry name" value="ZF_CR"/>
    <property type="match status" value="1"/>
</dbReference>
<name>A9NVQ6_PICSI</name>
<dbReference type="GO" id="GO:0051082">
    <property type="term" value="F:unfolded protein binding"/>
    <property type="evidence" value="ECO:0007669"/>
    <property type="project" value="InterPro"/>
</dbReference>
<dbReference type="AlphaFoldDB" id="A9NVQ6"/>
<dbReference type="InterPro" id="IPR008971">
    <property type="entry name" value="HSP40/DnaJ_pept-bd"/>
</dbReference>
<dbReference type="GO" id="GO:0008270">
    <property type="term" value="F:zinc ion binding"/>
    <property type="evidence" value="ECO:0007669"/>
    <property type="project" value="UniProtKB-KW"/>
</dbReference>
<evidence type="ECO:0000256" key="3">
    <source>
        <dbReference type="ARBA" id="ARBA00022771"/>
    </source>
</evidence>
<keyword evidence="4 6" id="KW-0862">Zinc</keyword>
<dbReference type="PROSITE" id="PS00636">
    <property type="entry name" value="DNAJ_1"/>
    <property type="match status" value="1"/>
</dbReference>
<dbReference type="GO" id="GO:0031072">
    <property type="term" value="F:heat shock protein binding"/>
    <property type="evidence" value="ECO:0007669"/>
    <property type="project" value="InterPro"/>
</dbReference>
<dbReference type="GO" id="GO:0005737">
    <property type="term" value="C:cytoplasm"/>
    <property type="evidence" value="ECO:0007669"/>
    <property type="project" value="TreeGrafter"/>
</dbReference>
<dbReference type="InterPro" id="IPR036869">
    <property type="entry name" value="J_dom_sf"/>
</dbReference>
<reference evidence="9" key="1">
    <citation type="journal article" date="2008" name="BMC Genomics">
        <title>A conifer genomics resource of 200,000 spruce (Picea spp.) ESTs and 6,464 high-quality, sequence-finished full-length cDNAs for Sitka spruce (Picea sitchensis).</title>
        <authorList>
            <person name="Ralph S.G."/>
            <person name="Chun H.J."/>
            <person name="Kolosova N."/>
            <person name="Cooper D."/>
            <person name="Oddy C."/>
            <person name="Ritland C.E."/>
            <person name="Kirkpatrick R."/>
            <person name="Moore R."/>
            <person name="Barber S."/>
            <person name="Holt R.A."/>
            <person name="Jones S.J."/>
            <person name="Marra M.A."/>
            <person name="Douglas C.J."/>
            <person name="Ritland K."/>
            <person name="Bohlmann J."/>
        </authorList>
    </citation>
    <scope>NUCLEOTIDE SEQUENCE</scope>
    <source>
        <tissue evidence="9">Bark</tissue>
    </source>
</reference>
<dbReference type="Gene3D" id="1.10.287.110">
    <property type="entry name" value="DnaJ domain"/>
    <property type="match status" value="1"/>
</dbReference>
<dbReference type="EMBL" id="EF085412">
    <property type="protein sequence ID" value="ABK24717.1"/>
    <property type="molecule type" value="mRNA"/>
</dbReference>
<evidence type="ECO:0000256" key="6">
    <source>
        <dbReference type="PROSITE-ProRule" id="PRU00546"/>
    </source>
</evidence>
<feature type="zinc finger region" description="CR-type" evidence="6">
    <location>
        <begin position="233"/>
        <end position="311"/>
    </location>
</feature>
<proteinExistence type="evidence at transcript level"/>
<dbReference type="PROSITE" id="PS50076">
    <property type="entry name" value="DNAJ_2"/>
    <property type="match status" value="1"/>
</dbReference>
<keyword evidence="2" id="KW-0677">Repeat</keyword>
<dbReference type="CDD" id="cd10719">
    <property type="entry name" value="DnaJ_zf"/>
    <property type="match status" value="1"/>
</dbReference>
<accession>A9NVQ6</accession>
<dbReference type="InterPro" id="IPR001305">
    <property type="entry name" value="HSP_DnaJ_Cys-rich_dom"/>
</dbReference>
<evidence type="ECO:0000256" key="2">
    <source>
        <dbReference type="ARBA" id="ARBA00022737"/>
    </source>
</evidence>
<dbReference type="GO" id="GO:0009408">
    <property type="term" value="P:response to heat"/>
    <property type="evidence" value="ECO:0007669"/>
    <property type="project" value="InterPro"/>
</dbReference>
<sequence>MARSSGIKHILRVARGSRNNSVGRRSRAETPEPKASVQANLYVPAFGICSFAGQFKDSLFQHPISGYGRVDLCNKIFRFESAKRRFHATGTLGMAARDLYDILGISKDAGQGEIKKAYYALAKKHHPDVNKGDPDAEKKFQEIQRAYEVLKDDEKRSLYDRVGPEGFAQAEAGGGAGGPGSGDFGFGYGGFGFEDMFGGGMNEALRNMFNQGSFGGGDVKMTLELSFMEAVQGCTKNLSFQTSVTCTSCNGSGVPAGTKPQTCRVCKGSGTIKMQRGAFRLESTCSTCGGSGTLVKEFCKTCGGDRVVKGQKKCTLDIMAGIDNDETLRVLGRGGADPEGGHPGDLLVTIKVREDPVFRRDGADIHVDENISISQAILGGTIQVPTLTGDVVLKVRQGTQHGQKVALKGKGIKSRHSRHYGNQYVHFRVSIPTNITQRQRSLIEEFAKEENRDEEKRAAEASG</sequence>
<dbReference type="Pfam" id="PF01556">
    <property type="entry name" value="DnaJ_C"/>
    <property type="match status" value="1"/>
</dbReference>
<dbReference type="SMART" id="SM00271">
    <property type="entry name" value="DnaJ"/>
    <property type="match status" value="1"/>
</dbReference>
<dbReference type="CDD" id="cd10747">
    <property type="entry name" value="DnaJ_C"/>
    <property type="match status" value="1"/>
</dbReference>
<evidence type="ECO:0000256" key="4">
    <source>
        <dbReference type="ARBA" id="ARBA00022833"/>
    </source>
</evidence>
<dbReference type="HAMAP" id="MF_01152">
    <property type="entry name" value="DnaJ"/>
    <property type="match status" value="1"/>
</dbReference>
<keyword evidence="5" id="KW-0143">Chaperone</keyword>
<dbReference type="InterPro" id="IPR036410">
    <property type="entry name" value="HSP_DnaJ_Cys-rich_dom_sf"/>
</dbReference>
<dbReference type="InterPro" id="IPR002939">
    <property type="entry name" value="DnaJ_C"/>
</dbReference>
<evidence type="ECO:0008006" key="10">
    <source>
        <dbReference type="Google" id="ProtNLM"/>
    </source>
</evidence>
<dbReference type="Pfam" id="PF00684">
    <property type="entry name" value="DnaJ_CXXCXGXG"/>
    <property type="match status" value="1"/>
</dbReference>
<evidence type="ECO:0000259" key="7">
    <source>
        <dbReference type="PROSITE" id="PS50076"/>
    </source>
</evidence>
<dbReference type="PANTHER" id="PTHR43096:SF52">
    <property type="entry name" value="DNAJ HOMOLOG 1, MITOCHONDRIAL-RELATED"/>
    <property type="match status" value="1"/>
</dbReference>
<dbReference type="CDD" id="cd06257">
    <property type="entry name" value="DnaJ"/>
    <property type="match status" value="1"/>
</dbReference>
<dbReference type="NCBIfam" id="NF008035">
    <property type="entry name" value="PRK10767.1"/>
    <property type="match status" value="1"/>
</dbReference>
<dbReference type="OMA" id="NWNPAEE"/>
<keyword evidence="3 6" id="KW-0863">Zinc-finger</keyword>
<dbReference type="NCBIfam" id="TIGR02349">
    <property type="entry name" value="DnaJ_bact"/>
    <property type="match status" value="1"/>
</dbReference>
<organism evidence="9">
    <name type="scientific">Picea sitchensis</name>
    <name type="common">Sitka spruce</name>
    <name type="synonym">Pinus sitchensis</name>
    <dbReference type="NCBI Taxonomy" id="3332"/>
    <lineage>
        <taxon>Eukaryota</taxon>
        <taxon>Viridiplantae</taxon>
        <taxon>Streptophyta</taxon>
        <taxon>Embryophyta</taxon>
        <taxon>Tracheophyta</taxon>
        <taxon>Spermatophyta</taxon>
        <taxon>Pinopsida</taxon>
        <taxon>Pinidae</taxon>
        <taxon>Conifers I</taxon>
        <taxon>Pinales</taxon>
        <taxon>Pinaceae</taxon>
        <taxon>Picea</taxon>
    </lineage>
</organism>
<dbReference type="FunFam" id="2.60.260.20:FF:000005">
    <property type="entry name" value="Chaperone protein dnaJ 1, mitochondrial"/>
    <property type="match status" value="1"/>
</dbReference>
<evidence type="ECO:0000313" key="9">
    <source>
        <dbReference type="EMBL" id="ABK24717.1"/>
    </source>
</evidence>
<dbReference type="SUPFAM" id="SSF57938">
    <property type="entry name" value="DnaJ/Hsp40 cysteine-rich domain"/>
    <property type="match status" value="1"/>
</dbReference>
<dbReference type="SUPFAM" id="SSF46565">
    <property type="entry name" value="Chaperone J-domain"/>
    <property type="match status" value="1"/>
</dbReference>
<dbReference type="GO" id="GO:0042026">
    <property type="term" value="P:protein refolding"/>
    <property type="evidence" value="ECO:0007669"/>
    <property type="project" value="TreeGrafter"/>
</dbReference>
<dbReference type="InterPro" id="IPR018253">
    <property type="entry name" value="DnaJ_domain_CS"/>
</dbReference>
<keyword evidence="1 6" id="KW-0479">Metal-binding</keyword>
<evidence type="ECO:0000256" key="5">
    <source>
        <dbReference type="ARBA" id="ARBA00023186"/>
    </source>
</evidence>
<dbReference type="Gene3D" id="2.10.230.10">
    <property type="entry name" value="Heat shock protein DnaJ, cysteine-rich domain"/>
    <property type="match status" value="1"/>
</dbReference>
<feature type="domain" description="J" evidence="7">
    <location>
        <begin position="98"/>
        <end position="163"/>
    </location>
</feature>
<dbReference type="Gene3D" id="2.60.260.20">
    <property type="entry name" value="Urease metallochaperone UreE, N-terminal domain"/>
    <property type="match status" value="2"/>
</dbReference>